<proteinExistence type="predicted"/>
<keyword evidence="1" id="KW-0812">Transmembrane</keyword>
<feature type="transmembrane region" description="Helical" evidence="1">
    <location>
        <begin position="94"/>
        <end position="117"/>
    </location>
</feature>
<keyword evidence="3" id="KW-1185">Reference proteome</keyword>
<evidence type="ECO:0000313" key="3">
    <source>
        <dbReference type="Proteomes" id="UP001059844"/>
    </source>
</evidence>
<sequence>MPSDLSTNLNYIHSESENTDSDHKSKKEEQIFEKQKNYIRYTFNDLKNKRYSTNTKLRIYLAIWSSFIVTYWLWKVGEILINNNDRYCLSDTVLNVLLGTATLNVLGIVAIAMYDLFNGKSEDKIQ</sequence>
<evidence type="ECO:0000313" key="2">
    <source>
        <dbReference type="EMBL" id="UUC45861.1"/>
    </source>
</evidence>
<name>A0ABY5IWM9_9FLAO</name>
<reference evidence="2" key="1">
    <citation type="submission" date="2022-07" db="EMBL/GenBank/DDBJ databases">
        <title>Isolation, identification, and degradation of a PFOSA degrading strain from sewage treatment plant.</title>
        <authorList>
            <person name="Zhang L."/>
            <person name="Huo Y."/>
        </authorList>
    </citation>
    <scope>NUCLEOTIDE SEQUENCE</scope>
    <source>
        <strain evidence="2">C1</strain>
    </source>
</reference>
<keyword evidence="1" id="KW-1133">Transmembrane helix</keyword>
<dbReference type="EMBL" id="CP101751">
    <property type="protein sequence ID" value="UUC45861.1"/>
    <property type="molecule type" value="Genomic_DNA"/>
</dbReference>
<protein>
    <recommendedName>
        <fullName evidence="4">DUF485 domain-containing protein</fullName>
    </recommendedName>
</protein>
<keyword evidence="1" id="KW-0472">Membrane</keyword>
<evidence type="ECO:0000256" key="1">
    <source>
        <dbReference type="SAM" id="Phobius"/>
    </source>
</evidence>
<accession>A0ABY5IWM9</accession>
<dbReference type="Proteomes" id="UP001059844">
    <property type="component" value="Chromosome"/>
</dbReference>
<dbReference type="RefSeq" id="WP_256551544.1">
    <property type="nucleotide sequence ID" value="NZ_CP101751.1"/>
</dbReference>
<feature type="transmembrane region" description="Helical" evidence="1">
    <location>
        <begin position="57"/>
        <end position="74"/>
    </location>
</feature>
<organism evidence="2 3">
    <name type="scientific">Flavobacterium cerinum</name>
    <dbReference type="NCBI Taxonomy" id="2502784"/>
    <lineage>
        <taxon>Bacteria</taxon>
        <taxon>Pseudomonadati</taxon>
        <taxon>Bacteroidota</taxon>
        <taxon>Flavobacteriia</taxon>
        <taxon>Flavobacteriales</taxon>
        <taxon>Flavobacteriaceae</taxon>
        <taxon>Flavobacterium</taxon>
    </lineage>
</organism>
<evidence type="ECO:0008006" key="4">
    <source>
        <dbReference type="Google" id="ProtNLM"/>
    </source>
</evidence>
<gene>
    <name evidence="2" type="ORF">NOX80_01345</name>
</gene>